<evidence type="ECO:0000256" key="4">
    <source>
        <dbReference type="ARBA" id="ARBA00023270"/>
    </source>
</evidence>
<evidence type="ECO:0000313" key="6">
    <source>
        <dbReference type="EMBL" id="QNM04773.1"/>
    </source>
</evidence>
<dbReference type="Gene3D" id="3.20.20.70">
    <property type="entry name" value="Aldolase class I"/>
    <property type="match status" value="1"/>
</dbReference>
<dbReference type="Pfam" id="PF01487">
    <property type="entry name" value="DHquinase_I"/>
    <property type="match status" value="1"/>
</dbReference>
<comment type="caution">
    <text evidence="5">Lacks conserved residue(s) required for the propagation of feature annotation.</text>
</comment>
<dbReference type="EC" id="4.2.1.10" evidence="5"/>
<dbReference type="FunFam" id="3.20.20.70:FF:000047">
    <property type="entry name" value="3-dehydroquinate dehydratase"/>
    <property type="match status" value="1"/>
</dbReference>
<dbReference type="GO" id="GO:0008652">
    <property type="term" value="P:amino acid biosynthetic process"/>
    <property type="evidence" value="ECO:0007669"/>
    <property type="project" value="UniProtKB-KW"/>
</dbReference>
<dbReference type="InterPro" id="IPR013785">
    <property type="entry name" value="Aldolase_TIM"/>
</dbReference>
<gene>
    <name evidence="5 6" type="primary">aroD</name>
    <name evidence="6" type="ORF">H9Q78_09945</name>
</gene>
<comment type="function">
    <text evidence="5">Involved in the third step of the chorismate pathway, which leads to the biosynthesis of aromatic amino acids. Catalyzes the cis-dehydration of 3-dehydroquinate (DHQ) and introduces the first double bond of the aromatic ring to yield 3-dehydroshikimate.</text>
</comment>
<accession>A0A7G9G1U1</accession>
<keyword evidence="4 5" id="KW-0704">Schiff base</keyword>
<feature type="binding site" evidence="5">
    <location>
        <position position="82"/>
    </location>
    <ligand>
        <name>3-dehydroquinate</name>
        <dbReference type="ChEBI" id="CHEBI:32364"/>
    </ligand>
</feature>
<dbReference type="PANTHER" id="PTHR43699">
    <property type="entry name" value="3-DEHYDROQUINATE DEHYDRATASE"/>
    <property type="match status" value="1"/>
</dbReference>
<protein>
    <recommendedName>
        <fullName evidence="5">3-dehydroquinate dehydratase</fullName>
        <shortName evidence="5">3-dehydroquinase</shortName>
        <ecNumber evidence="5">4.2.1.10</ecNumber>
    </recommendedName>
    <alternativeName>
        <fullName evidence="5">Type I DHQase</fullName>
    </alternativeName>
    <alternativeName>
        <fullName evidence="5">Type I dehydroquinase</fullName>
        <shortName evidence="5">DHQ1</shortName>
    </alternativeName>
</protein>
<evidence type="ECO:0000256" key="3">
    <source>
        <dbReference type="ARBA" id="ARBA00023239"/>
    </source>
</evidence>
<dbReference type="RefSeq" id="WP_249301417.1">
    <property type="nucleotide sequence ID" value="NZ_CP060634.1"/>
</dbReference>
<keyword evidence="7" id="KW-1185">Reference proteome</keyword>
<feature type="binding site" evidence="5">
    <location>
        <position position="242"/>
    </location>
    <ligand>
        <name>3-dehydroquinate</name>
        <dbReference type="ChEBI" id="CHEBI:32364"/>
    </ligand>
</feature>
<comment type="catalytic activity">
    <reaction evidence="1 5">
        <text>3-dehydroquinate = 3-dehydroshikimate + H2O</text>
        <dbReference type="Rhea" id="RHEA:21096"/>
        <dbReference type="ChEBI" id="CHEBI:15377"/>
        <dbReference type="ChEBI" id="CHEBI:16630"/>
        <dbReference type="ChEBI" id="CHEBI:32364"/>
        <dbReference type="EC" id="4.2.1.10"/>
    </reaction>
</comment>
<feature type="binding site" evidence="5">
    <location>
        <begin position="46"/>
        <end position="48"/>
    </location>
    <ligand>
        <name>3-dehydroquinate</name>
        <dbReference type="ChEBI" id="CHEBI:32364"/>
    </ligand>
</feature>
<dbReference type="GO" id="GO:0009073">
    <property type="term" value="P:aromatic amino acid family biosynthetic process"/>
    <property type="evidence" value="ECO:0007669"/>
    <property type="project" value="UniProtKB-KW"/>
</dbReference>
<dbReference type="InterPro" id="IPR050146">
    <property type="entry name" value="Type-I_3-dehydroquinase"/>
</dbReference>
<feature type="active site" description="Proton donor/acceptor" evidence="5">
    <location>
        <position position="154"/>
    </location>
</feature>
<keyword evidence="2 5" id="KW-0057">Aromatic amino acid biosynthesis</keyword>
<dbReference type="Proteomes" id="UP000515823">
    <property type="component" value="Chromosome"/>
</dbReference>
<dbReference type="EMBL" id="CP060634">
    <property type="protein sequence ID" value="QNM04773.1"/>
    <property type="molecule type" value="Genomic_DNA"/>
</dbReference>
<reference evidence="6 7" key="1">
    <citation type="submission" date="2020-08" db="EMBL/GenBank/DDBJ databases">
        <authorList>
            <person name="Liu C."/>
            <person name="Sun Q."/>
        </authorList>
    </citation>
    <scope>NUCLEOTIDE SEQUENCE [LARGE SCALE GENOMIC DNA]</scope>
    <source>
        <strain evidence="6 7">NSJ-38</strain>
    </source>
</reference>
<comment type="pathway">
    <text evidence="5">Metabolic intermediate biosynthesis; chorismate biosynthesis; chorismate from D-erythrose 4-phosphate and phosphoenolpyruvate: step 3/7.</text>
</comment>
<comment type="similarity">
    <text evidence="5">Belongs to the type-I 3-dehydroquinase family.</text>
</comment>
<dbReference type="InterPro" id="IPR001381">
    <property type="entry name" value="DHquinase_I"/>
</dbReference>
<name>A0A7G9G1U1_9FIRM</name>
<comment type="subunit">
    <text evidence="5">Homodimer.</text>
</comment>
<dbReference type="HAMAP" id="MF_00214">
    <property type="entry name" value="AroD"/>
    <property type="match status" value="1"/>
</dbReference>
<evidence type="ECO:0000256" key="1">
    <source>
        <dbReference type="ARBA" id="ARBA00001864"/>
    </source>
</evidence>
<evidence type="ECO:0000256" key="5">
    <source>
        <dbReference type="HAMAP-Rule" id="MF_00214"/>
    </source>
</evidence>
<dbReference type="GO" id="GO:0003855">
    <property type="term" value="F:3-dehydroquinate dehydratase activity"/>
    <property type="evidence" value="ECO:0007669"/>
    <property type="project" value="UniProtKB-UniRule"/>
</dbReference>
<feature type="binding site" evidence="5">
    <location>
        <position position="223"/>
    </location>
    <ligand>
        <name>3-dehydroquinate</name>
        <dbReference type="ChEBI" id="CHEBI:32364"/>
    </ligand>
</feature>
<dbReference type="CDD" id="cd00502">
    <property type="entry name" value="DHQase_I"/>
    <property type="match status" value="1"/>
</dbReference>
<dbReference type="NCBIfam" id="TIGR01093">
    <property type="entry name" value="aroD"/>
    <property type="match status" value="1"/>
</dbReference>
<proteinExistence type="inferred from homology"/>
<dbReference type="GO" id="GO:0046279">
    <property type="term" value="P:3,4-dihydroxybenzoate biosynthetic process"/>
    <property type="evidence" value="ECO:0007669"/>
    <property type="project" value="TreeGrafter"/>
</dbReference>
<dbReference type="KEGG" id="qdo:H9Q78_09945"/>
<dbReference type="UniPathway" id="UPA00053">
    <property type="reaction ID" value="UER00086"/>
</dbReference>
<organism evidence="6 7">
    <name type="scientific">Qiania dongpingensis</name>
    <dbReference type="NCBI Taxonomy" id="2763669"/>
    <lineage>
        <taxon>Bacteria</taxon>
        <taxon>Bacillati</taxon>
        <taxon>Bacillota</taxon>
        <taxon>Clostridia</taxon>
        <taxon>Lachnospirales</taxon>
        <taxon>Lachnospiraceae</taxon>
        <taxon>Qiania</taxon>
    </lineage>
</organism>
<dbReference type="GO" id="GO:0009423">
    <property type="term" value="P:chorismate biosynthetic process"/>
    <property type="evidence" value="ECO:0007669"/>
    <property type="project" value="UniProtKB-UniRule"/>
</dbReference>
<keyword evidence="5" id="KW-0028">Amino-acid biosynthesis</keyword>
<feature type="binding site" evidence="5">
    <location>
        <position position="246"/>
    </location>
    <ligand>
        <name>3-dehydroquinate</name>
        <dbReference type="ChEBI" id="CHEBI:32364"/>
    </ligand>
</feature>
<dbReference type="PANTHER" id="PTHR43699:SF1">
    <property type="entry name" value="3-DEHYDROQUINATE DEHYDRATASE"/>
    <property type="match status" value="1"/>
</dbReference>
<evidence type="ECO:0000313" key="7">
    <source>
        <dbReference type="Proteomes" id="UP000515823"/>
    </source>
</evidence>
<evidence type="ECO:0000256" key="2">
    <source>
        <dbReference type="ARBA" id="ARBA00023141"/>
    </source>
</evidence>
<keyword evidence="3 5" id="KW-0456">Lyase</keyword>
<feature type="active site" description="Schiff-base intermediate with substrate" evidence="5">
    <location>
        <position position="181"/>
    </location>
</feature>
<dbReference type="AlphaFoldDB" id="A0A7G9G1U1"/>
<dbReference type="SUPFAM" id="SSF51569">
    <property type="entry name" value="Aldolase"/>
    <property type="match status" value="1"/>
</dbReference>
<sequence length="261" mass="28119">MKPLTIRGKKLGEGIPKLCIPITGRDEPDILEAAGRITGLPHDVIEWRADHFRNVAKPEEVRKILAQLRQVLPGSLILFTFRTMQEGGKGDLSAEDYLALNEMVLRSGMADLLDLELYTGTDPAMPEDPLSSSPLLPLLSLARQKGTYVILSSHDFEKTPPEAELLSRLSLMESMGCGIAKLAVMPRTKKDVLALLSATLRASESLSCPIITMSMGPLGVISRAAGEFFGSCLTFGTAGQASAPGQLDAEKLAGILRLLHT</sequence>